<name>A0A6J5L8K2_9CAUD</name>
<sequence>MEIRELEQDELQALEAHAKTIALKYGISKVHVYVAYDSEIGEFVHGFYKEPSYTQKLFAMDKIATVGTFAAGEELRQALTLTGEGESHPFIYQKDEYKLAIVGLCIGLIQVAQNQFKKK</sequence>
<gene>
    <name evidence="1" type="ORF">UFOVP129_28</name>
</gene>
<evidence type="ECO:0000313" key="1">
    <source>
        <dbReference type="EMBL" id="CAB4130834.1"/>
    </source>
</evidence>
<accession>A0A6J5L8K2</accession>
<protein>
    <submittedName>
        <fullName evidence="1">Uncharacterized protein</fullName>
    </submittedName>
</protein>
<proteinExistence type="predicted"/>
<organism evidence="1">
    <name type="scientific">uncultured Caudovirales phage</name>
    <dbReference type="NCBI Taxonomy" id="2100421"/>
    <lineage>
        <taxon>Viruses</taxon>
        <taxon>Duplodnaviria</taxon>
        <taxon>Heunggongvirae</taxon>
        <taxon>Uroviricota</taxon>
        <taxon>Caudoviricetes</taxon>
        <taxon>Peduoviridae</taxon>
        <taxon>Maltschvirus</taxon>
        <taxon>Maltschvirus maltsch</taxon>
    </lineage>
</organism>
<reference evidence="1" key="1">
    <citation type="submission" date="2020-04" db="EMBL/GenBank/DDBJ databases">
        <authorList>
            <person name="Chiriac C."/>
            <person name="Salcher M."/>
            <person name="Ghai R."/>
            <person name="Kavagutti S V."/>
        </authorList>
    </citation>
    <scope>NUCLEOTIDE SEQUENCE</scope>
</reference>
<dbReference type="EMBL" id="LR796245">
    <property type="protein sequence ID" value="CAB4130834.1"/>
    <property type="molecule type" value="Genomic_DNA"/>
</dbReference>